<keyword evidence="3" id="KW-1185">Reference proteome</keyword>
<protein>
    <recommendedName>
        <fullName evidence="4">Secreted protein</fullName>
    </recommendedName>
</protein>
<evidence type="ECO:0000313" key="2">
    <source>
        <dbReference type="EMBL" id="ADI38137.1"/>
    </source>
</evidence>
<evidence type="ECO:0008006" key="4">
    <source>
        <dbReference type="Google" id="ProtNLM"/>
    </source>
</evidence>
<keyword evidence="1" id="KW-0732">Signal</keyword>
<evidence type="ECO:0000313" key="3">
    <source>
        <dbReference type="Proteomes" id="UP000001505"/>
    </source>
</evidence>
<feature type="chain" id="PRO_5003091144" description="Secreted protein" evidence="1">
    <location>
        <begin position="23"/>
        <end position="242"/>
    </location>
</feature>
<dbReference type="OrthoDB" id="21513at2"/>
<gene>
    <name evidence="2" type="ordered locus">wcw_0770</name>
</gene>
<feature type="signal peptide" evidence="1">
    <location>
        <begin position="1"/>
        <end position="22"/>
    </location>
</feature>
<dbReference type="KEGG" id="wch:wcw_0770"/>
<accession>D6YVH6</accession>
<dbReference type="Proteomes" id="UP000001505">
    <property type="component" value="Chromosome"/>
</dbReference>
<dbReference type="HOGENOM" id="CLU_1061081_0_0_0"/>
<name>D6YVH6_WADCW</name>
<dbReference type="EMBL" id="CP001928">
    <property type="protein sequence ID" value="ADI38137.1"/>
    <property type="molecule type" value="Genomic_DNA"/>
</dbReference>
<dbReference type="eggNOG" id="ENOG5033ESX">
    <property type="taxonomic scope" value="Bacteria"/>
</dbReference>
<proteinExistence type="predicted"/>
<reference evidence="2 3" key="1">
    <citation type="journal article" date="2010" name="PLoS ONE">
        <title>The Waddlia genome: a window into chlamydial biology.</title>
        <authorList>
            <person name="Bertelli C."/>
            <person name="Collyn F."/>
            <person name="Croxatto A."/>
            <person name="Ruckert C."/>
            <person name="Polkinghorne A."/>
            <person name="Kebbi-Beghdadi C."/>
            <person name="Goesmann A."/>
            <person name="Vaughan L."/>
            <person name="Greub G."/>
        </authorList>
    </citation>
    <scope>NUCLEOTIDE SEQUENCE [LARGE SCALE GENOMIC DNA]</scope>
    <source>
        <strain evidence="3">ATCC VR-1470 / WSU 86-1044</strain>
    </source>
</reference>
<evidence type="ECO:0000256" key="1">
    <source>
        <dbReference type="SAM" id="SignalP"/>
    </source>
</evidence>
<dbReference type="AlphaFoldDB" id="D6YVH6"/>
<organism evidence="2 3">
    <name type="scientific">Waddlia chondrophila (strain ATCC VR-1470 / WSU 86-1044)</name>
    <dbReference type="NCBI Taxonomy" id="716544"/>
    <lineage>
        <taxon>Bacteria</taxon>
        <taxon>Pseudomonadati</taxon>
        <taxon>Chlamydiota</taxon>
        <taxon>Chlamydiia</taxon>
        <taxon>Parachlamydiales</taxon>
        <taxon>Waddliaceae</taxon>
        <taxon>Waddlia</taxon>
    </lineage>
</organism>
<dbReference type="RefSeq" id="WP_013181855.1">
    <property type="nucleotide sequence ID" value="NC_014225.1"/>
</dbReference>
<sequence>MKTKQFLNVFLGLALFSMPLSADEVETEERIPVGDRAVVRAEQVKMYEDRLVQMEEADEEESQDEEANAKKIVKKDFLQATYVTTHEGAFHFPIAVSFLGDTVELEDGSIWKVCSNDAYKTLNWLTSDMIIIVPNDSIFSSHDYKLVNLNTGAKVKVNLYLGPIYNGAYTHWIVAIDYLFREIYLEDGSIWKMSSFDQSIVNTWLPNDTVIIGINDGFFSGTNPNILINVNMNNYSIGTCLY</sequence>
<dbReference type="STRING" id="716544.wcw_0770"/>